<keyword evidence="3 6" id="KW-0690">Ribosome biogenesis</keyword>
<dbReference type="GO" id="GO:0005730">
    <property type="term" value="C:nucleolus"/>
    <property type="evidence" value="ECO:0007669"/>
    <property type="project" value="UniProtKB-SubCell"/>
</dbReference>
<evidence type="ECO:0000256" key="3">
    <source>
        <dbReference type="ARBA" id="ARBA00022517"/>
    </source>
</evidence>
<feature type="region of interest" description="Disordered" evidence="7">
    <location>
        <begin position="1"/>
        <end position="80"/>
    </location>
</feature>
<feature type="compositionally biased region" description="Basic and acidic residues" evidence="7">
    <location>
        <begin position="38"/>
        <end position="51"/>
    </location>
</feature>
<dbReference type="GO" id="GO:0000462">
    <property type="term" value="P:maturation of SSU-rRNA from tricistronic rRNA transcript (SSU-rRNA, 5.8S rRNA, LSU-rRNA)"/>
    <property type="evidence" value="ECO:0007669"/>
    <property type="project" value="TreeGrafter"/>
</dbReference>
<dbReference type="PANTHER" id="PTHR21738:SF0">
    <property type="entry name" value="RIBOSOMAL RNA PROCESSING PROTEIN 36 HOMOLOG"/>
    <property type="match status" value="1"/>
</dbReference>
<comment type="subcellular location">
    <subcellularLocation>
        <location evidence="1 6">Nucleus</location>
        <location evidence="1 6">Nucleolus</location>
    </subcellularLocation>
</comment>
<evidence type="ECO:0000256" key="1">
    <source>
        <dbReference type="ARBA" id="ARBA00004604"/>
    </source>
</evidence>
<dbReference type="OrthoDB" id="448446at2759"/>
<evidence type="ECO:0000256" key="7">
    <source>
        <dbReference type="SAM" id="MobiDB-lite"/>
    </source>
</evidence>
<dbReference type="AlphaFoldDB" id="A0A8B6D536"/>
<feature type="region of interest" description="Disordered" evidence="7">
    <location>
        <begin position="116"/>
        <end position="163"/>
    </location>
</feature>
<evidence type="ECO:0000313" key="8">
    <source>
        <dbReference type="EMBL" id="VDI14772.1"/>
    </source>
</evidence>
<feature type="compositionally biased region" description="Polar residues" evidence="7">
    <location>
        <begin position="15"/>
        <end position="26"/>
    </location>
</feature>
<evidence type="ECO:0000256" key="6">
    <source>
        <dbReference type="RuleBase" id="RU368027"/>
    </source>
</evidence>
<comment type="function">
    <text evidence="6">Component of the 90S pre-ribosome involved in the maturation of rRNAs. Required for early cleavages of the pre-RNAs in the 40S ribosomal subunit maturation pathway.</text>
</comment>
<keyword evidence="5 6" id="KW-0539">Nucleus</keyword>
<dbReference type="EMBL" id="UYJE01002910">
    <property type="protein sequence ID" value="VDI14772.1"/>
    <property type="molecule type" value="Genomic_DNA"/>
</dbReference>
<evidence type="ECO:0000256" key="4">
    <source>
        <dbReference type="ARBA" id="ARBA00022552"/>
    </source>
</evidence>
<sequence length="298" mass="35124">MSSTISVSKKRKSTLDTTASYSVNNAKKNKMSKLPKSPGDELHMMTKKEQVEESDTTSEESTDQESEDEGSDTQEAEADELVTVKQELSNMSFEELIQLKERLGLKVYNQVVHGDKVKKPTSKRVFKRENKNRPMEMSSKRPVRLSKESDPAKKKMTRDPRFDDLSGEYNESYFKSNYSFLYDIKSREKEKIKKTMKKEKDPEKKVELKMLYNRMDQQEQSEKQKDKRKTLEKEWKKKEQSQVKEGKKPFFLKKTDLRKLELAEKYKELQKSGKLENYLSKKRKKTAQKEKKKLPLMT</sequence>
<evidence type="ECO:0000256" key="2">
    <source>
        <dbReference type="ARBA" id="ARBA00009418"/>
    </source>
</evidence>
<dbReference type="Pfam" id="PF06102">
    <property type="entry name" value="RRP36"/>
    <property type="match status" value="1"/>
</dbReference>
<keyword evidence="9" id="KW-1185">Reference proteome</keyword>
<feature type="compositionally biased region" description="Basic residues" evidence="7">
    <location>
        <begin position="280"/>
        <end position="298"/>
    </location>
</feature>
<keyword evidence="6" id="KW-0687">Ribonucleoprotein</keyword>
<gene>
    <name evidence="8" type="ORF">MGAL_10B016346</name>
</gene>
<comment type="similarity">
    <text evidence="2 6">Belongs to the RRP36 family.</text>
</comment>
<accession>A0A8B6D536</accession>
<dbReference type="GO" id="GO:0030686">
    <property type="term" value="C:90S preribosome"/>
    <property type="evidence" value="ECO:0007669"/>
    <property type="project" value="TreeGrafter"/>
</dbReference>
<comment type="caution">
    <text evidence="8">The sequence shown here is derived from an EMBL/GenBank/DDBJ whole genome shotgun (WGS) entry which is preliminary data.</text>
</comment>
<dbReference type="PANTHER" id="PTHR21738">
    <property type="entry name" value="RIBOSOMAL RNA PROCESSING PROTEIN 36 HOMOLOG"/>
    <property type="match status" value="1"/>
</dbReference>
<feature type="compositionally biased region" description="Acidic residues" evidence="7">
    <location>
        <begin position="52"/>
        <end position="80"/>
    </location>
</feature>
<dbReference type="InterPro" id="IPR009292">
    <property type="entry name" value="RRP36"/>
</dbReference>
<keyword evidence="4 6" id="KW-0698">rRNA processing</keyword>
<feature type="region of interest" description="Disordered" evidence="7">
    <location>
        <begin position="212"/>
        <end position="248"/>
    </location>
</feature>
<protein>
    <recommendedName>
        <fullName evidence="6">rRNA biogenesis protein RRP36</fullName>
    </recommendedName>
</protein>
<dbReference type="Proteomes" id="UP000596742">
    <property type="component" value="Unassembled WGS sequence"/>
</dbReference>
<reference evidence="8" key="1">
    <citation type="submission" date="2018-11" db="EMBL/GenBank/DDBJ databases">
        <authorList>
            <person name="Alioto T."/>
            <person name="Alioto T."/>
        </authorList>
    </citation>
    <scope>NUCLEOTIDE SEQUENCE</scope>
</reference>
<evidence type="ECO:0000256" key="5">
    <source>
        <dbReference type="ARBA" id="ARBA00023242"/>
    </source>
</evidence>
<comment type="subunit">
    <text evidence="6">Associates with 90S and pre-40S pre-ribosomal particles.</text>
</comment>
<evidence type="ECO:0000313" key="9">
    <source>
        <dbReference type="Proteomes" id="UP000596742"/>
    </source>
</evidence>
<proteinExistence type="inferred from homology"/>
<feature type="region of interest" description="Disordered" evidence="7">
    <location>
        <begin position="274"/>
        <end position="298"/>
    </location>
</feature>
<feature type="compositionally biased region" description="Basic and acidic residues" evidence="7">
    <location>
        <begin position="216"/>
        <end position="248"/>
    </location>
</feature>
<name>A0A8B6D536_MYTGA</name>
<organism evidence="8 9">
    <name type="scientific">Mytilus galloprovincialis</name>
    <name type="common">Mediterranean mussel</name>
    <dbReference type="NCBI Taxonomy" id="29158"/>
    <lineage>
        <taxon>Eukaryota</taxon>
        <taxon>Metazoa</taxon>
        <taxon>Spiralia</taxon>
        <taxon>Lophotrochozoa</taxon>
        <taxon>Mollusca</taxon>
        <taxon>Bivalvia</taxon>
        <taxon>Autobranchia</taxon>
        <taxon>Pteriomorphia</taxon>
        <taxon>Mytilida</taxon>
        <taxon>Mytiloidea</taxon>
        <taxon>Mytilidae</taxon>
        <taxon>Mytilinae</taxon>
        <taxon>Mytilus</taxon>
    </lineage>
</organism>
<feature type="compositionally biased region" description="Basic and acidic residues" evidence="7">
    <location>
        <begin position="145"/>
        <end position="163"/>
    </location>
</feature>